<evidence type="ECO:0000313" key="4">
    <source>
        <dbReference type="EMBL" id="KAA1126080.1"/>
    </source>
</evidence>
<proteinExistence type="predicted"/>
<dbReference type="OrthoDB" id="10589747at2759"/>
<evidence type="ECO:0000256" key="1">
    <source>
        <dbReference type="SAM" id="MobiDB-lite"/>
    </source>
</evidence>
<dbReference type="PROSITE" id="PS51257">
    <property type="entry name" value="PROKAR_LIPOPROTEIN"/>
    <property type="match status" value="1"/>
</dbReference>
<evidence type="ECO:0000256" key="2">
    <source>
        <dbReference type="SAM" id="SignalP"/>
    </source>
</evidence>
<dbReference type="EMBL" id="VDEP01000173">
    <property type="protein sequence ID" value="KAA1126080.1"/>
    <property type="molecule type" value="Genomic_DNA"/>
</dbReference>
<keyword evidence="5" id="KW-1185">Reference proteome</keyword>
<evidence type="ECO:0000313" key="3">
    <source>
        <dbReference type="EMBL" id="KAA1097699.1"/>
    </source>
</evidence>
<dbReference type="EMBL" id="VSWC01000066">
    <property type="protein sequence ID" value="KAA1097699.1"/>
    <property type="molecule type" value="Genomic_DNA"/>
</dbReference>
<organism evidence="3 5">
    <name type="scientific">Puccinia graminis f. sp. tritici</name>
    <dbReference type="NCBI Taxonomy" id="56615"/>
    <lineage>
        <taxon>Eukaryota</taxon>
        <taxon>Fungi</taxon>
        <taxon>Dikarya</taxon>
        <taxon>Basidiomycota</taxon>
        <taxon>Pucciniomycotina</taxon>
        <taxon>Pucciniomycetes</taxon>
        <taxon>Pucciniales</taxon>
        <taxon>Pucciniaceae</taxon>
        <taxon>Puccinia</taxon>
    </lineage>
</organism>
<dbReference type="Proteomes" id="UP000325313">
    <property type="component" value="Unassembled WGS sequence"/>
</dbReference>
<protein>
    <submittedName>
        <fullName evidence="3">Uncharacterized protein</fullName>
    </submittedName>
</protein>
<evidence type="ECO:0000313" key="5">
    <source>
        <dbReference type="Proteomes" id="UP000324748"/>
    </source>
</evidence>
<evidence type="ECO:0000313" key="6">
    <source>
        <dbReference type="Proteomes" id="UP000325313"/>
    </source>
</evidence>
<accession>A0A5B0PCX7</accession>
<feature type="chain" id="PRO_5033846261" evidence="2">
    <location>
        <begin position="19"/>
        <end position="121"/>
    </location>
</feature>
<dbReference type="Proteomes" id="UP000324748">
    <property type="component" value="Unassembled WGS sequence"/>
</dbReference>
<reference evidence="5 6" key="1">
    <citation type="submission" date="2019-05" db="EMBL/GenBank/DDBJ databases">
        <title>Emergence of the Ug99 lineage of the wheat stem rust pathogen through somatic hybridization.</title>
        <authorList>
            <person name="Li F."/>
            <person name="Upadhyaya N.M."/>
            <person name="Sperschneider J."/>
            <person name="Matny O."/>
            <person name="Nguyen-Phuc H."/>
            <person name="Mago R."/>
            <person name="Raley C."/>
            <person name="Miller M.E."/>
            <person name="Silverstein K.A.T."/>
            <person name="Henningsen E."/>
            <person name="Hirsch C.D."/>
            <person name="Visser B."/>
            <person name="Pretorius Z.A."/>
            <person name="Steffenson B.J."/>
            <person name="Schwessinger B."/>
            <person name="Dodds P.N."/>
            <person name="Figueroa M."/>
        </authorList>
    </citation>
    <scope>NUCLEOTIDE SEQUENCE [LARGE SCALE GENOMIC DNA]</scope>
    <source>
        <strain evidence="3">21-0</strain>
        <strain evidence="4 6">Ug99</strain>
    </source>
</reference>
<gene>
    <name evidence="3" type="ORF">PGT21_017399</name>
    <name evidence="4" type="ORF">PGTUg99_021356</name>
</gene>
<name>A0A5B0PCX7_PUCGR</name>
<dbReference type="AlphaFoldDB" id="A0A5B0PCX7"/>
<sequence length="121" mass="13735">MLKSIALVFMLMALSCTSRPFDTRYEAIRANLGERNAIERPEPREYDQDLTDNIPMVIDNPKDLVGHDFRLLDTHLVNAERHTRKSYSLLEVGGSPAPISNLHDLPRLKSESQYASPVLTE</sequence>
<feature type="region of interest" description="Disordered" evidence="1">
    <location>
        <begin position="101"/>
        <end position="121"/>
    </location>
</feature>
<feature type="signal peptide" evidence="2">
    <location>
        <begin position="1"/>
        <end position="18"/>
    </location>
</feature>
<comment type="caution">
    <text evidence="3">The sequence shown here is derived from an EMBL/GenBank/DDBJ whole genome shotgun (WGS) entry which is preliminary data.</text>
</comment>
<keyword evidence="2" id="KW-0732">Signal</keyword>